<reference evidence="14" key="1">
    <citation type="submission" date="2023-06" db="EMBL/GenBank/DDBJ databases">
        <authorList>
            <person name="Delattre M."/>
        </authorList>
    </citation>
    <scope>NUCLEOTIDE SEQUENCE</scope>
    <source>
        <strain evidence="14">AF72</strain>
    </source>
</reference>
<gene>
    <name evidence="14" type="ORF">MSPICULIGERA_LOCUS16444</name>
</gene>
<proteinExistence type="inferred from homology"/>
<keyword evidence="9" id="KW-0735">Signal-anchor</keyword>
<evidence type="ECO:0000256" key="4">
    <source>
        <dbReference type="ARBA" id="ARBA00012557"/>
    </source>
</evidence>
<dbReference type="GO" id="GO:0016263">
    <property type="term" value="F:glycoprotein-N-acetylgalactosamine 3-beta-galactosyltransferase activity"/>
    <property type="evidence" value="ECO:0007669"/>
    <property type="project" value="UniProtKB-EC"/>
</dbReference>
<comment type="caution">
    <text evidence="14">The sequence shown here is derived from an EMBL/GenBank/DDBJ whole genome shotgun (WGS) entry which is preliminary data.</text>
</comment>
<keyword evidence="11 12" id="KW-0472">Membrane</keyword>
<feature type="non-terminal residue" evidence="14">
    <location>
        <position position="353"/>
    </location>
</feature>
<dbReference type="InterPro" id="IPR003378">
    <property type="entry name" value="Fringe-like_glycosylTrfase"/>
</dbReference>
<evidence type="ECO:0000313" key="14">
    <source>
        <dbReference type="EMBL" id="CAJ0578183.1"/>
    </source>
</evidence>
<evidence type="ECO:0000256" key="11">
    <source>
        <dbReference type="ARBA" id="ARBA00023136"/>
    </source>
</evidence>
<organism evidence="14 15">
    <name type="scientific">Mesorhabditis spiculigera</name>
    <dbReference type="NCBI Taxonomy" id="96644"/>
    <lineage>
        <taxon>Eukaryota</taxon>
        <taxon>Metazoa</taxon>
        <taxon>Ecdysozoa</taxon>
        <taxon>Nematoda</taxon>
        <taxon>Chromadorea</taxon>
        <taxon>Rhabditida</taxon>
        <taxon>Rhabditina</taxon>
        <taxon>Rhabditomorpha</taxon>
        <taxon>Rhabditoidea</taxon>
        <taxon>Rhabditidae</taxon>
        <taxon>Mesorhabditinae</taxon>
        <taxon>Mesorhabditis</taxon>
    </lineage>
</organism>
<dbReference type="Pfam" id="PF02434">
    <property type="entry name" value="Fringe"/>
    <property type="match status" value="1"/>
</dbReference>
<comment type="similarity">
    <text evidence="3">Belongs to the glycosyltransferase 31 family. Beta3-Gal-T subfamily.</text>
</comment>
<protein>
    <recommendedName>
        <fullName evidence="4">N-acetylgalactosaminide beta-1,3-galactosyltransferase</fullName>
        <ecNumber evidence="4">2.4.1.122</ecNumber>
    </recommendedName>
</protein>
<evidence type="ECO:0000256" key="10">
    <source>
        <dbReference type="ARBA" id="ARBA00022989"/>
    </source>
</evidence>
<dbReference type="Gene3D" id="3.90.550.50">
    <property type="match status" value="1"/>
</dbReference>
<comment type="subcellular location">
    <subcellularLocation>
        <location evidence="1">Membrane</location>
        <topology evidence="1">Single-pass type II membrane protein</topology>
    </subcellularLocation>
</comment>
<dbReference type="InterPro" id="IPR026050">
    <property type="entry name" value="C1GALT1/C1GALT1_chp1"/>
</dbReference>
<evidence type="ECO:0000256" key="2">
    <source>
        <dbReference type="ARBA" id="ARBA00004922"/>
    </source>
</evidence>
<evidence type="ECO:0000256" key="1">
    <source>
        <dbReference type="ARBA" id="ARBA00004606"/>
    </source>
</evidence>
<dbReference type="EMBL" id="CATQJA010002653">
    <property type="protein sequence ID" value="CAJ0578183.1"/>
    <property type="molecule type" value="Genomic_DNA"/>
</dbReference>
<dbReference type="PANTHER" id="PTHR23033">
    <property type="entry name" value="BETA1,3-GALACTOSYLTRANSFERASE"/>
    <property type="match status" value="1"/>
</dbReference>
<dbReference type="EC" id="2.4.1.122" evidence="4"/>
<dbReference type="GO" id="GO:0000166">
    <property type="term" value="F:nucleotide binding"/>
    <property type="evidence" value="ECO:0007669"/>
    <property type="project" value="UniProtKB-KW"/>
</dbReference>
<keyword evidence="15" id="KW-1185">Reference proteome</keyword>
<evidence type="ECO:0000256" key="3">
    <source>
        <dbReference type="ARBA" id="ARBA00006462"/>
    </source>
</evidence>
<evidence type="ECO:0000259" key="13">
    <source>
        <dbReference type="Pfam" id="PF02434"/>
    </source>
</evidence>
<evidence type="ECO:0000256" key="8">
    <source>
        <dbReference type="ARBA" id="ARBA00022741"/>
    </source>
</evidence>
<evidence type="ECO:0000256" key="12">
    <source>
        <dbReference type="SAM" id="Phobius"/>
    </source>
</evidence>
<keyword evidence="5" id="KW-0328">Glycosyltransferase</keyword>
<dbReference type="PANTHER" id="PTHR23033:SF8">
    <property type="entry name" value="HEXOSYLTRANSFERASE"/>
    <property type="match status" value="1"/>
</dbReference>
<evidence type="ECO:0000256" key="9">
    <source>
        <dbReference type="ARBA" id="ARBA00022968"/>
    </source>
</evidence>
<feature type="domain" description="Fringe-like glycosyltransferase" evidence="13">
    <location>
        <begin position="94"/>
        <end position="271"/>
    </location>
</feature>
<dbReference type="Proteomes" id="UP001177023">
    <property type="component" value="Unassembled WGS sequence"/>
</dbReference>
<comment type="pathway">
    <text evidence="2">Protein modification; protein glycosylation.</text>
</comment>
<keyword evidence="8" id="KW-0547">Nucleotide-binding</keyword>
<evidence type="ECO:0000256" key="7">
    <source>
        <dbReference type="ARBA" id="ARBA00022692"/>
    </source>
</evidence>
<evidence type="ECO:0000313" key="15">
    <source>
        <dbReference type="Proteomes" id="UP001177023"/>
    </source>
</evidence>
<evidence type="ECO:0000256" key="6">
    <source>
        <dbReference type="ARBA" id="ARBA00022679"/>
    </source>
</evidence>
<dbReference type="GO" id="GO:0016020">
    <property type="term" value="C:membrane"/>
    <property type="evidence" value="ECO:0007669"/>
    <property type="project" value="UniProtKB-SubCell"/>
</dbReference>
<keyword evidence="10 12" id="KW-1133">Transmembrane helix</keyword>
<keyword evidence="6" id="KW-0808">Transferase</keyword>
<sequence length="353" mass="40132">MLSPGSRRAVASTFWRQWFSLLIGLLIGWLAFSPKSWLTRDLSSARPTIDVADRSIVHQTAEGKSASDAPTKNRISPDAAWPKIFCMINSIPGHQSRRKAVNDTWVKHCDGHIYVSTKLDDTKEPASEFWTFNFTEKHAINSHIWIWDRLRASIRRLEKEKGNEYDWFLKADDDTFAVIENLKEALKGLNPDEPLYMGAMLKYMDQSLAKRPRDFIYPSGGSGYVLSRGGLKKFVEVINESNGEKCRNTTYLHEDTEVGWCLQSAKVAVLDSVDLDGKHRMLPIDVMDIIHPTRAESHSDRGWARQSLVKTLAAGPDCCSPHIITIHYVSDMLMYTYYYLVYDVIVPGRLSGD</sequence>
<keyword evidence="7 12" id="KW-0812">Transmembrane</keyword>
<dbReference type="AlphaFoldDB" id="A0AA36D1N9"/>
<accession>A0AA36D1N9</accession>
<evidence type="ECO:0000256" key="5">
    <source>
        <dbReference type="ARBA" id="ARBA00022676"/>
    </source>
</evidence>
<feature type="transmembrane region" description="Helical" evidence="12">
    <location>
        <begin position="15"/>
        <end position="32"/>
    </location>
</feature>
<name>A0AA36D1N9_9BILA</name>